<dbReference type="Pfam" id="PF00731">
    <property type="entry name" value="AIRC"/>
    <property type="match status" value="1"/>
</dbReference>
<evidence type="ECO:0000313" key="6">
    <source>
        <dbReference type="EMBL" id="MCQ1528724.1"/>
    </source>
</evidence>
<dbReference type="EC" id="5.4.99.18" evidence="3 4"/>
<dbReference type="RefSeq" id="WP_255226243.1">
    <property type="nucleotide sequence ID" value="NZ_JAJEKE010000002.1"/>
</dbReference>
<evidence type="ECO:0000256" key="3">
    <source>
        <dbReference type="HAMAP-Rule" id="MF_01929"/>
    </source>
</evidence>
<keyword evidence="2 3" id="KW-0413">Isomerase</keyword>
<evidence type="ECO:0000313" key="7">
    <source>
        <dbReference type="Proteomes" id="UP001651880"/>
    </source>
</evidence>
<evidence type="ECO:0000259" key="5">
    <source>
        <dbReference type="SMART" id="SM01001"/>
    </source>
</evidence>
<comment type="pathway">
    <text evidence="3 4">Purine metabolism; IMP biosynthesis via de novo pathway; 5-amino-1-(5-phospho-D-ribosyl)imidazole-4-carboxylate from 5-amino-1-(5-phospho-D-ribosyl)imidazole (N5-CAIR route): step 2/2.</text>
</comment>
<dbReference type="SUPFAM" id="SSF52255">
    <property type="entry name" value="N5-CAIR mutase (phosphoribosylaminoimidazole carboxylase, PurE)"/>
    <property type="match status" value="1"/>
</dbReference>
<protein>
    <recommendedName>
        <fullName evidence="3 4">N5-carboxyaminoimidazole ribonucleotide mutase</fullName>
        <shortName evidence="3 4">N5-CAIR mutase</shortName>
        <ecNumber evidence="3 4">5.4.99.18</ecNumber>
    </recommendedName>
    <alternativeName>
        <fullName evidence="3">5-(carboxyamino)imidazole ribonucleotide mutase</fullName>
    </alternativeName>
</protein>
<dbReference type="Gene3D" id="3.40.50.1970">
    <property type="match status" value="1"/>
</dbReference>
<keyword evidence="6" id="KW-0456">Lyase</keyword>
<comment type="catalytic activity">
    <reaction evidence="3 4">
        <text>5-carboxyamino-1-(5-phospho-D-ribosyl)imidazole + H(+) = 5-amino-1-(5-phospho-D-ribosyl)imidazole-4-carboxylate</text>
        <dbReference type="Rhea" id="RHEA:13193"/>
        <dbReference type="ChEBI" id="CHEBI:15378"/>
        <dbReference type="ChEBI" id="CHEBI:58730"/>
        <dbReference type="ChEBI" id="CHEBI:77657"/>
        <dbReference type="EC" id="5.4.99.18"/>
    </reaction>
</comment>
<dbReference type="SMART" id="SM01001">
    <property type="entry name" value="AIRC"/>
    <property type="match status" value="1"/>
</dbReference>
<evidence type="ECO:0000256" key="2">
    <source>
        <dbReference type="ARBA" id="ARBA00023235"/>
    </source>
</evidence>
<dbReference type="NCBIfam" id="TIGR01162">
    <property type="entry name" value="purE"/>
    <property type="match status" value="1"/>
</dbReference>
<organism evidence="6 7">
    <name type="scientific">Lutispora saccharofermentans</name>
    <dbReference type="NCBI Taxonomy" id="3024236"/>
    <lineage>
        <taxon>Bacteria</taxon>
        <taxon>Bacillati</taxon>
        <taxon>Bacillota</taxon>
        <taxon>Clostridia</taxon>
        <taxon>Lutisporales</taxon>
        <taxon>Lutisporaceae</taxon>
        <taxon>Lutispora</taxon>
    </lineage>
</organism>
<feature type="domain" description="PurE" evidence="5">
    <location>
        <begin position="5"/>
        <end position="154"/>
    </location>
</feature>
<dbReference type="Proteomes" id="UP001651880">
    <property type="component" value="Unassembled WGS sequence"/>
</dbReference>
<proteinExistence type="inferred from homology"/>
<comment type="caution">
    <text evidence="6">The sequence shown here is derived from an EMBL/GenBank/DDBJ whole genome shotgun (WGS) entry which is preliminary data.</text>
</comment>
<reference evidence="6 7" key="1">
    <citation type="submission" date="2021-10" db="EMBL/GenBank/DDBJ databases">
        <title>Lutispora strain m25 sp. nov., a thermophilic, non-spore-forming bacterium isolated from a lab-scale methanogenic bioreactor digesting anaerobic sludge.</title>
        <authorList>
            <person name="El Houari A."/>
            <person name="Mcdonald J."/>
        </authorList>
    </citation>
    <scope>NUCLEOTIDE SEQUENCE [LARGE SCALE GENOMIC DNA]</scope>
    <source>
        <strain evidence="7">m25</strain>
    </source>
</reference>
<dbReference type="EMBL" id="JAJEKE010000002">
    <property type="protein sequence ID" value="MCQ1528724.1"/>
    <property type="molecule type" value="Genomic_DNA"/>
</dbReference>
<dbReference type="InterPro" id="IPR000031">
    <property type="entry name" value="PurE_dom"/>
</dbReference>
<keyword evidence="7" id="KW-1185">Reference proteome</keyword>
<sequence>MDKNPKVAIIMGSDSDLPIVAKAIKVLKEFKVDFEVRVISAHRTPDRASTFAKGAEAEGFDAIIAAAGKAAHLPGVLAAYTVLPVIGIPVKSSALDGMDALLSIVQMPSGIPVATVGIDGAENAGLLAVEMLSIKHEALRKALKLHRENMAQEVIKKDERISEEKF</sequence>
<dbReference type="GO" id="GO:0004638">
    <property type="term" value="F:phosphoribosylaminoimidazole carboxylase activity"/>
    <property type="evidence" value="ECO:0007669"/>
    <property type="project" value="UniProtKB-EC"/>
</dbReference>
<dbReference type="InterPro" id="IPR033747">
    <property type="entry name" value="PurE_ClassI"/>
</dbReference>
<comment type="function">
    <text evidence="3 4">Catalyzes the conversion of N5-carboxyaminoimidazole ribonucleotide (N5-CAIR) to 4-carboxy-5-aminoimidazole ribonucleotide (CAIR).</text>
</comment>
<dbReference type="InterPro" id="IPR024694">
    <property type="entry name" value="PurE_prokaryotes"/>
</dbReference>
<dbReference type="PANTHER" id="PTHR23046">
    <property type="entry name" value="PHOSPHORIBOSYLAMINOIMIDAZOLE CARBOXYLASE CATALYTIC SUBUNIT"/>
    <property type="match status" value="1"/>
</dbReference>
<name>A0ABT1NDL2_9FIRM</name>
<evidence type="ECO:0000256" key="1">
    <source>
        <dbReference type="ARBA" id="ARBA00022755"/>
    </source>
</evidence>
<keyword evidence="1 3" id="KW-0658">Purine biosynthesis</keyword>
<dbReference type="HAMAP" id="MF_01929">
    <property type="entry name" value="PurE_classI"/>
    <property type="match status" value="1"/>
</dbReference>
<feature type="binding site" evidence="3">
    <location>
        <position position="16"/>
    </location>
    <ligand>
        <name>substrate</name>
    </ligand>
</feature>
<dbReference type="PANTHER" id="PTHR23046:SF2">
    <property type="entry name" value="PHOSPHORIBOSYLAMINOIMIDAZOLE CARBOXYLASE"/>
    <property type="match status" value="1"/>
</dbReference>
<gene>
    <name evidence="3 6" type="primary">purE</name>
    <name evidence="6" type="ORF">LJD61_04085</name>
</gene>
<feature type="binding site" evidence="3">
    <location>
        <position position="43"/>
    </location>
    <ligand>
        <name>substrate</name>
    </ligand>
</feature>
<feature type="binding site" evidence="3">
    <location>
        <position position="13"/>
    </location>
    <ligand>
        <name>substrate</name>
    </ligand>
</feature>
<dbReference type="GO" id="GO:0034023">
    <property type="term" value="F:5-(carboxyamino)imidazole ribonucleotide mutase activity"/>
    <property type="evidence" value="ECO:0007669"/>
    <property type="project" value="UniProtKB-EC"/>
</dbReference>
<accession>A0ABT1NDL2</accession>
<dbReference type="PIRSF" id="PIRSF001338">
    <property type="entry name" value="AIR_carboxylase"/>
    <property type="match status" value="1"/>
</dbReference>
<comment type="similarity">
    <text evidence="3">Belongs to the AIR carboxylase family. Class I subfamily.</text>
</comment>
<evidence type="ECO:0000256" key="4">
    <source>
        <dbReference type="PIRNR" id="PIRNR001338"/>
    </source>
</evidence>